<sequence>MIGISSCSSKNISIDWSSLMDIPDQVGFAGSFVGIANDALIVAGGANFPDGGAPWTGSKKVWHDDIFVLDHPKSKWKKVGKLPRPLGYGVSITCREGMILIGGSTQDKHSSEVLLLQYEGDSVRFERFPDLPQPLANSTGVILNNIVYILGGTLDHSSTKSESNFWALDLDSVDAGWKILDSWPGPSRMLAVAGAQDEAIYLFSGARLEDGTREYLKDAYRYDVGKGWKEIASLPSPVVAAPSPAFAESSGHLLIFGGDDGSSVGIDPKQDKHPGFSRSILSYDAYADRWSDIGSQPETAAVTTSLVVWDGRIIIPGGEVRPAVRTRQVVVVDVRDL</sequence>
<keyword evidence="1" id="KW-0880">Kelch repeat</keyword>
<accession>U2I028</accession>
<dbReference type="Proteomes" id="UP000016584">
    <property type="component" value="Unassembled WGS sequence"/>
</dbReference>
<dbReference type="Gene3D" id="2.120.10.80">
    <property type="entry name" value="Kelch-type beta propeller"/>
    <property type="match status" value="2"/>
</dbReference>
<dbReference type="PATRIC" id="fig|1346330.5.peg.793"/>
<organism evidence="3 4">
    <name type="scientific">Sphingobacterium paucimobilis HER1398</name>
    <dbReference type="NCBI Taxonomy" id="1346330"/>
    <lineage>
        <taxon>Bacteria</taxon>
        <taxon>Pseudomonadati</taxon>
        <taxon>Bacteroidota</taxon>
        <taxon>Sphingobacteriia</taxon>
        <taxon>Sphingobacteriales</taxon>
        <taxon>Sphingobacteriaceae</taxon>
        <taxon>Sphingobacterium</taxon>
    </lineage>
</organism>
<protein>
    <recommendedName>
        <fullName evidence="5">Galactose oxidase</fullName>
    </recommendedName>
</protein>
<gene>
    <name evidence="3" type="ORF">M472_19150</name>
</gene>
<keyword evidence="4" id="KW-1185">Reference proteome</keyword>
<dbReference type="OrthoDB" id="9803597at2"/>
<proteinExistence type="predicted"/>
<reference evidence="3 4" key="1">
    <citation type="journal article" date="2013" name="Genome Announc.">
        <title>The Draft Genome Sequence of Sphingomonas paucimobilis Strain HER1398 (Proteobacteria), Host to the Giant PAU Phage, Indicates That It Is a Member of the Genus Sphingobacterium (Bacteroidetes).</title>
        <authorList>
            <person name="White R.A.III."/>
            <person name="Suttle C.A."/>
        </authorList>
    </citation>
    <scope>NUCLEOTIDE SEQUENCE [LARGE SCALE GENOMIC DNA]</scope>
    <source>
        <strain evidence="3 4">HER1398</strain>
    </source>
</reference>
<comment type="caution">
    <text evidence="3">The sequence shown here is derived from an EMBL/GenBank/DDBJ whole genome shotgun (WGS) entry which is preliminary data.</text>
</comment>
<dbReference type="SUPFAM" id="SSF117281">
    <property type="entry name" value="Kelch motif"/>
    <property type="match status" value="1"/>
</dbReference>
<dbReference type="InterPro" id="IPR015915">
    <property type="entry name" value="Kelch-typ_b-propeller"/>
</dbReference>
<dbReference type="PANTHER" id="PTHR46260">
    <property type="entry name" value="RING-TYPE DOMAIN-CONTAINING PROTEIN"/>
    <property type="match status" value="1"/>
</dbReference>
<dbReference type="PANTHER" id="PTHR46260:SF3">
    <property type="entry name" value="RING-TYPE DOMAIN-CONTAINING PROTEIN"/>
    <property type="match status" value="1"/>
</dbReference>
<dbReference type="InterPro" id="IPR051746">
    <property type="entry name" value="Kelch_domain_containing_8"/>
</dbReference>
<dbReference type="InterPro" id="IPR056734">
    <property type="entry name" value="NANM"/>
</dbReference>
<dbReference type="STRING" id="1346330.M472_19150"/>
<dbReference type="AlphaFoldDB" id="U2I028"/>
<dbReference type="eggNOG" id="COG3055">
    <property type="taxonomic scope" value="Bacteria"/>
</dbReference>
<keyword evidence="2" id="KW-0677">Repeat</keyword>
<dbReference type="Pfam" id="PF24996">
    <property type="entry name" value="NANM"/>
    <property type="match status" value="2"/>
</dbReference>
<evidence type="ECO:0000313" key="3">
    <source>
        <dbReference type="EMBL" id="ERJ60875.1"/>
    </source>
</evidence>
<evidence type="ECO:0000256" key="2">
    <source>
        <dbReference type="ARBA" id="ARBA00022737"/>
    </source>
</evidence>
<dbReference type="EMBL" id="ATDL01000004">
    <property type="protein sequence ID" value="ERJ60875.1"/>
    <property type="molecule type" value="Genomic_DNA"/>
</dbReference>
<evidence type="ECO:0000313" key="4">
    <source>
        <dbReference type="Proteomes" id="UP000016584"/>
    </source>
</evidence>
<evidence type="ECO:0008006" key="5">
    <source>
        <dbReference type="Google" id="ProtNLM"/>
    </source>
</evidence>
<evidence type="ECO:0000256" key="1">
    <source>
        <dbReference type="ARBA" id="ARBA00022441"/>
    </source>
</evidence>
<dbReference type="RefSeq" id="WP_021068972.1">
    <property type="nucleotide sequence ID" value="NZ_ATDL01000004.1"/>
</dbReference>
<name>U2I028_9SPHI</name>